<dbReference type="PANTHER" id="PTHR36932:SF1">
    <property type="entry name" value="CAPSULAR POLYSACCHARIDE BIOSYNTHESIS PROTEIN"/>
    <property type="match status" value="1"/>
</dbReference>
<evidence type="ECO:0000313" key="1">
    <source>
        <dbReference type="EMBL" id="EIY46551.1"/>
    </source>
</evidence>
<protein>
    <recommendedName>
        <fullName evidence="3">AMP-dependent synthetase/ligase domain-containing protein</fullName>
    </recommendedName>
</protein>
<sequence length="433" mass="50919">MRLLLKSIVENIPYSIGHIVKYIPFRYRLGKEYSSFMSLQQESHTWDNVQKERYAVTNFSQIFEYSKVNFPFYQNLYKKAGVFDLKIKRLSDINRIPVISKADIRNHISEFSGNMLLNTGGTSGEPFQFYVDKNAFAREWAHMHSIWFKKGYTPTDLKITLRGKNLRNKSYVYNPVHNEFVVNSYMRVSDYKKDLLNLFNKHKIQYIHGYPSAIYGFLKEIDECTNRQEKSIIAQNLKVCFLSSEFPATYMMEYIKNNWNLDYISWYGHSEMCILAYDENKNNNYFPFITYGFAENVQGHLIGTSFHNFDMPLIRYDTGDLITSNNRENELMTSFQITQGREADYIIDKKGKQIPLTALIFGRHHKIFGMVDYVQVSQKNRSGIVTFYVTTSKRYSTQEMRNAMDLTNIEADFDFKIINLPIRTKAGKIKLKI</sequence>
<keyword evidence="2" id="KW-1185">Reference proteome</keyword>
<dbReference type="RefSeq" id="WP_007486547.1">
    <property type="nucleotide sequence ID" value="NZ_JH724315.1"/>
</dbReference>
<dbReference type="PATRIC" id="fig|997884.3.peg.3398"/>
<evidence type="ECO:0000313" key="2">
    <source>
        <dbReference type="Proteomes" id="UP000003089"/>
    </source>
</evidence>
<dbReference type="PANTHER" id="PTHR36932">
    <property type="entry name" value="CAPSULAR POLYSACCHARIDE BIOSYNTHESIS PROTEIN"/>
    <property type="match status" value="1"/>
</dbReference>
<gene>
    <name evidence="1" type="ORF">HMPREF1068_03319</name>
</gene>
<dbReference type="STRING" id="997884.HMPREF1068_03319"/>
<evidence type="ECO:0008006" key="3">
    <source>
        <dbReference type="Google" id="ProtNLM"/>
    </source>
</evidence>
<organism evidence="1 2">
    <name type="scientific">Bacteroides nordii CL02T12C05</name>
    <dbReference type="NCBI Taxonomy" id="997884"/>
    <lineage>
        <taxon>Bacteria</taxon>
        <taxon>Pseudomonadati</taxon>
        <taxon>Bacteroidota</taxon>
        <taxon>Bacteroidia</taxon>
        <taxon>Bacteroidales</taxon>
        <taxon>Bacteroidaceae</taxon>
        <taxon>Bacteroides</taxon>
    </lineage>
</organism>
<proteinExistence type="predicted"/>
<dbReference type="eggNOG" id="COG1541">
    <property type="taxonomic scope" value="Bacteria"/>
</dbReference>
<dbReference type="InterPro" id="IPR053158">
    <property type="entry name" value="CapK_Type1_Caps_Biosynth"/>
</dbReference>
<dbReference type="Proteomes" id="UP000003089">
    <property type="component" value="Unassembled WGS sequence"/>
</dbReference>
<dbReference type="HOGENOM" id="CLU_035301_5_3_10"/>
<accession>I9RTZ5</accession>
<dbReference type="InterPro" id="IPR042099">
    <property type="entry name" value="ANL_N_sf"/>
</dbReference>
<dbReference type="SUPFAM" id="SSF56801">
    <property type="entry name" value="Acetyl-CoA synthetase-like"/>
    <property type="match status" value="1"/>
</dbReference>
<dbReference type="EMBL" id="AGXS01000023">
    <property type="protein sequence ID" value="EIY46551.1"/>
    <property type="molecule type" value="Genomic_DNA"/>
</dbReference>
<dbReference type="AlphaFoldDB" id="I9RTZ5"/>
<comment type="caution">
    <text evidence="1">The sequence shown here is derived from an EMBL/GenBank/DDBJ whole genome shotgun (WGS) entry which is preliminary data.</text>
</comment>
<name>I9RTZ5_9BACE</name>
<reference evidence="1 2" key="1">
    <citation type="submission" date="2012-02" db="EMBL/GenBank/DDBJ databases">
        <title>The Genome Sequence of Bacteroides nordii CL02T12C05.</title>
        <authorList>
            <consortium name="The Broad Institute Genome Sequencing Platform"/>
            <person name="Earl A."/>
            <person name="Ward D."/>
            <person name="Feldgarden M."/>
            <person name="Gevers D."/>
            <person name="Zitomersky N.L."/>
            <person name="Coyne M.J."/>
            <person name="Comstock L.E."/>
            <person name="Young S.K."/>
            <person name="Zeng Q."/>
            <person name="Gargeya S."/>
            <person name="Fitzgerald M."/>
            <person name="Haas B."/>
            <person name="Abouelleil A."/>
            <person name="Alvarado L."/>
            <person name="Arachchi H.M."/>
            <person name="Berlin A."/>
            <person name="Chapman S.B."/>
            <person name="Gearin G."/>
            <person name="Goldberg J."/>
            <person name="Griggs A."/>
            <person name="Gujja S."/>
            <person name="Hansen M."/>
            <person name="Heiman D."/>
            <person name="Howarth C."/>
            <person name="Larimer J."/>
            <person name="Lui A."/>
            <person name="MacDonald P.J.P."/>
            <person name="McCowen C."/>
            <person name="Montmayeur A."/>
            <person name="Murphy C."/>
            <person name="Neiman D."/>
            <person name="Pearson M."/>
            <person name="Priest M."/>
            <person name="Roberts A."/>
            <person name="Saif S."/>
            <person name="Shea T."/>
            <person name="Sisk P."/>
            <person name="Stolte C."/>
            <person name="Sykes S."/>
            <person name="Wortman J."/>
            <person name="Nusbaum C."/>
            <person name="Birren B."/>
        </authorList>
    </citation>
    <scope>NUCLEOTIDE SEQUENCE [LARGE SCALE GENOMIC DNA]</scope>
    <source>
        <strain evidence="1 2">CL02T12C05</strain>
    </source>
</reference>
<dbReference type="Gene3D" id="3.40.50.12780">
    <property type="entry name" value="N-terminal domain of ligase-like"/>
    <property type="match status" value="1"/>
</dbReference>